<accession>A0A1B3WD00</accession>
<evidence type="ECO:0000313" key="2">
    <source>
        <dbReference type="EMBL" id="AOH38818.1"/>
    </source>
</evidence>
<proteinExistence type="predicted"/>
<reference evidence="3" key="1">
    <citation type="submission" date="2016-08" db="EMBL/GenBank/DDBJ databases">
        <authorList>
            <person name="Holder M.E."/>
            <person name="Ajami N.J."/>
            <person name="Petrosino J.F."/>
        </authorList>
    </citation>
    <scope>NUCLEOTIDE SEQUENCE [LARGE SCALE GENOMIC DNA]</scope>
    <source>
        <strain evidence="3">F0677</strain>
    </source>
</reference>
<evidence type="ECO:0008006" key="4">
    <source>
        <dbReference type="Google" id="ProtNLM"/>
    </source>
</evidence>
<dbReference type="Gene3D" id="2.60.450.10">
    <property type="entry name" value="Lipopolysaccharide (LPS) transport protein A like domain"/>
    <property type="match status" value="1"/>
</dbReference>
<gene>
    <name evidence="2" type="ORF">BCB69_01770</name>
</gene>
<evidence type="ECO:0000256" key="1">
    <source>
        <dbReference type="SAM" id="SignalP"/>
    </source>
</evidence>
<dbReference type="STRING" id="39950.BCB69_01770"/>
<dbReference type="RefSeq" id="WP_069176844.1">
    <property type="nucleotide sequence ID" value="NZ_CP017037.1"/>
</dbReference>
<dbReference type="AlphaFoldDB" id="A0A1B3WD00"/>
<organism evidence="2 3">
    <name type="scientific">Dialister pneumosintes</name>
    <dbReference type="NCBI Taxonomy" id="39950"/>
    <lineage>
        <taxon>Bacteria</taxon>
        <taxon>Bacillati</taxon>
        <taxon>Bacillota</taxon>
        <taxon>Negativicutes</taxon>
        <taxon>Veillonellales</taxon>
        <taxon>Veillonellaceae</taxon>
        <taxon>Dialister</taxon>
    </lineage>
</organism>
<feature type="signal peptide" evidence="1">
    <location>
        <begin position="1"/>
        <end position="25"/>
    </location>
</feature>
<evidence type="ECO:0000313" key="3">
    <source>
        <dbReference type="Proteomes" id="UP000094757"/>
    </source>
</evidence>
<dbReference type="GO" id="GO:1990351">
    <property type="term" value="C:transporter complex"/>
    <property type="evidence" value="ECO:0007669"/>
    <property type="project" value="TreeGrafter"/>
</dbReference>
<dbReference type="EMBL" id="CP017037">
    <property type="protein sequence ID" value="AOH38818.1"/>
    <property type="molecule type" value="Genomic_DNA"/>
</dbReference>
<sequence length="548" mass="63053">MNKTKRIFSIFAAVSLCTGMTTLVAAYTENRALEEPVSLPGIYTEKKSKSYFLSETIDLQYDNPFLKKDTIDWKDFRVSSIKGVLVYSPTEYDEYVKQIEKKPTPHITKESPLYVMADHMKYSNVSGDISASGDVDVKHVTDSFATDYVYGNTISKKIIIPGEVVYTTPTNHVKADSATYDGVTTIGHFEKMRGWEQGLYYFAGDSGDYNRNENKMVINHAYLTTKHALAKVPDYRIEAERIEIYPNDHYTAYDIGLYLKNTRVISLSKYTGSLVQSDSIGLWTLIPTPVYDSDNGVGFKNSINIPIGSIKSGLSFNSKFAYYSKSGFKPDIGFRWETHPGTFRLHYVKEESVVNDRHVWIKKSPSFSFDSRKFYIPKTKLYVGAGGEVGRWEEGHITGAHKMWEVYLAHDPIELGPHLHLNWRIGYIKDYYAYNHAIRSNAYYSIDLTGGIKWFTGWIGYTNNRLQGETPYTFDTYDIKKPLTFGAKVQITPRDAFSVAYTYGTSNHKLEHLDYTYYRDLHSFYGWIQYRQKERAVRLYIQPKDFTF</sequence>
<dbReference type="InterPro" id="IPR050218">
    <property type="entry name" value="LptD"/>
</dbReference>
<keyword evidence="1" id="KW-0732">Signal</keyword>
<name>A0A1B3WD00_9FIRM</name>
<dbReference type="Proteomes" id="UP000094757">
    <property type="component" value="Chromosome"/>
</dbReference>
<dbReference type="KEGG" id="dpn:BCB69_01770"/>
<dbReference type="PANTHER" id="PTHR30189">
    <property type="entry name" value="LPS-ASSEMBLY PROTEIN"/>
    <property type="match status" value="1"/>
</dbReference>
<feature type="chain" id="PRO_5008554594" description="Organic solvent tolerance protein OstA" evidence="1">
    <location>
        <begin position="26"/>
        <end position="548"/>
    </location>
</feature>
<dbReference type="PANTHER" id="PTHR30189:SF1">
    <property type="entry name" value="LPS-ASSEMBLY PROTEIN LPTD"/>
    <property type="match status" value="1"/>
</dbReference>
<protein>
    <recommendedName>
        <fullName evidence="4">Organic solvent tolerance protein OstA</fullName>
    </recommendedName>
</protein>
<dbReference type="GO" id="GO:0009279">
    <property type="term" value="C:cell outer membrane"/>
    <property type="evidence" value="ECO:0007669"/>
    <property type="project" value="TreeGrafter"/>
</dbReference>